<dbReference type="RefSeq" id="XP_024610209.1">
    <property type="nucleotide sequence ID" value="XM_024754441.1"/>
</dbReference>
<evidence type="ECO:0000259" key="4">
    <source>
        <dbReference type="PROSITE" id="PS51720"/>
    </source>
</evidence>
<gene>
    <name evidence="6 7" type="primary">GIMAP1</name>
</gene>
<dbReference type="GO" id="GO:0005525">
    <property type="term" value="F:GTP binding"/>
    <property type="evidence" value="ECO:0007669"/>
    <property type="project" value="UniProtKB-KW"/>
</dbReference>
<sequence length="332" mass="36815">MRGQKTARDEENAYGIQGTRVPGYVLSGSGAYRSLVLTGLEARESALQEPRLRLLLAGRSGTGKSATGNSILGQKRFISRLGATSVTRTCATGSCRWAKWDVEIIDTPDLFSSEVSQTDPDCTERSRCYLLSAPGPHALLLVTQLGRFTAQDQQAWRGVKALFGDGIVTRTIVVFTREEDLAGGSLQHYVRDTENRALRELVAECGDRFCAFDNRATGGKREAQVMALMGLVEELVRHHGGAPYTNDLYSLAQALEGADPEKRLRRVAERVACAQRRRERWPLTWLWRWPKARGAWRKLGVCTLVGALVLLCVLYRHRPEALQASHCCGLSR</sequence>
<dbReference type="InterPro" id="IPR006703">
    <property type="entry name" value="G_AIG1"/>
</dbReference>
<dbReference type="Gene3D" id="3.40.50.300">
    <property type="entry name" value="P-loop containing nucleotide triphosphate hydrolases"/>
    <property type="match status" value="1"/>
</dbReference>
<feature type="domain" description="AIG1-type G" evidence="4">
    <location>
        <begin position="49"/>
        <end position="253"/>
    </location>
</feature>
<dbReference type="InterPro" id="IPR027417">
    <property type="entry name" value="P-loop_NTPase"/>
</dbReference>
<reference evidence="6 7" key="1">
    <citation type="submission" date="2025-04" db="UniProtKB">
        <authorList>
            <consortium name="RefSeq"/>
        </authorList>
    </citation>
    <scope>IDENTIFICATION</scope>
    <source>
        <tissue evidence="6 7">Meat</tissue>
    </source>
</reference>
<proteinExistence type="inferred from homology"/>
<dbReference type="PANTHER" id="PTHR10903:SF74">
    <property type="entry name" value="GTPASE IMAP FAMILY MEMBER 1"/>
    <property type="match status" value="1"/>
</dbReference>
<dbReference type="FunFam" id="3.40.50.300:FF:000366">
    <property type="entry name" value="GTPase, IMAP family member 2"/>
    <property type="match status" value="1"/>
</dbReference>
<evidence type="ECO:0000256" key="1">
    <source>
        <dbReference type="ARBA" id="ARBA00008535"/>
    </source>
</evidence>
<accession>A0A341C5T2</accession>
<dbReference type="PROSITE" id="PS51720">
    <property type="entry name" value="G_AIG1"/>
    <property type="match status" value="1"/>
</dbReference>
<dbReference type="CTD" id="170575"/>
<organism evidence="5 7">
    <name type="scientific">Neophocaena asiaeorientalis asiaeorientalis</name>
    <name type="common">Yangtze finless porpoise</name>
    <name type="synonym">Neophocaena phocaenoides subsp. asiaeorientalis</name>
    <dbReference type="NCBI Taxonomy" id="1706337"/>
    <lineage>
        <taxon>Eukaryota</taxon>
        <taxon>Metazoa</taxon>
        <taxon>Chordata</taxon>
        <taxon>Craniata</taxon>
        <taxon>Vertebrata</taxon>
        <taxon>Euteleostomi</taxon>
        <taxon>Mammalia</taxon>
        <taxon>Eutheria</taxon>
        <taxon>Laurasiatheria</taxon>
        <taxon>Artiodactyla</taxon>
        <taxon>Whippomorpha</taxon>
        <taxon>Cetacea</taxon>
        <taxon>Odontoceti</taxon>
        <taxon>Phocoenidae</taxon>
        <taxon>Neophocaena</taxon>
    </lineage>
</organism>
<dbReference type="CDD" id="cd01852">
    <property type="entry name" value="AIG1"/>
    <property type="match status" value="1"/>
</dbReference>
<evidence type="ECO:0000313" key="6">
    <source>
        <dbReference type="RefSeq" id="XP_024610209.1"/>
    </source>
</evidence>
<dbReference type="KEGG" id="nasi:112405870"/>
<dbReference type="Pfam" id="PF04548">
    <property type="entry name" value="AIG1"/>
    <property type="match status" value="1"/>
</dbReference>
<dbReference type="STRING" id="1706337.A0A341C5T2"/>
<dbReference type="InterPro" id="IPR045058">
    <property type="entry name" value="GIMA/IAN/Toc"/>
</dbReference>
<dbReference type="AlphaFoldDB" id="A0A341C5T2"/>
<dbReference type="Proteomes" id="UP000252040">
    <property type="component" value="Unplaced"/>
</dbReference>
<protein>
    <submittedName>
        <fullName evidence="6 7">GTPase IMAP family member 1 isoform X1</fullName>
    </submittedName>
</protein>
<dbReference type="GeneID" id="112405870"/>
<dbReference type="SUPFAM" id="SSF52540">
    <property type="entry name" value="P-loop containing nucleoside triphosphate hydrolases"/>
    <property type="match status" value="1"/>
</dbReference>
<comment type="similarity">
    <text evidence="1">Belongs to the TRAFAC class TrmE-Era-EngA-EngB-Septin-like GTPase superfamily. AIG1/Toc34/Toc159-like paraseptin GTPase family. IAN subfamily.</text>
</comment>
<evidence type="ECO:0000256" key="2">
    <source>
        <dbReference type="ARBA" id="ARBA00022741"/>
    </source>
</evidence>
<dbReference type="PANTHER" id="PTHR10903">
    <property type="entry name" value="GTPASE, IMAP FAMILY MEMBER-RELATED"/>
    <property type="match status" value="1"/>
</dbReference>
<keyword evidence="2" id="KW-0547">Nucleotide-binding</keyword>
<dbReference type="RefSeq" id="XP_024610210.1">
    <property type="nucleotide sequence ID" value="XM_024754442.1"/>
</dbReference>
<evidence type="ECO:0000256" key="3">
    <source>
        <dbReference type="ARBA" id="ARBA00023134"/>
    </source>
</evidence>
<keyword evidence="5" id="KW-1185">Reference proteome</keyword>
<name>A0A341C5T2_NEOAA</name>
<evidence type="ECO:0000313" key="5">
    <source>
        <dbReference type="Proteomes" id="UP000252040"/>
    </source>
</evidence>
<keyword evidence="3" id="KW-0342">GTP-binding</keyword>
<dbReference type="GO" id="GO:0005783">
    <property type="term" value="C:endoplasmic reticulum"/>
    <property type="evidence" value="ECO:0007669"/>
    <property type="project" value="TreeGrafter"/>
</dbReference>
<evidence type="ECO:0000313" key="7">
    <source>
        <dbReference type="RefSeq" id="XP_024610210.1"/>
    </source>
</evidence>